<dbReference type="RefSeq" id="WP_263712906.1">
    <property type="nucleotide sequence ID" value="NZ_JAOWKX010000006.1"/>
</dbReference>
<gene>
    <name evidence="8" type="primary">rsxG</name>
    <name evidence="6" type="synonym">rnfG</name>
    <name evidence="8" type="ORF">OE749_13075</name>
</gene>
<accession>A0ABT3AAG9</accession>
<evidence type="ECO:0000259" key="7">
    <source>
        <dbReference type="SMART" id="SM00900"/>
    </source>
</evidence>
<dbReference type="PANTHER" id="PTHR36118:SF1">
    <property type="entry name" value="ION-TRANSLOCATING OXIDOREDUCTASE COMPLEX SUBUNIT G"/>
    <property type="match status" value="1"/>
</dbReference>
<proteinExistence type="inferred from homology"/>
<keyword evidence="2 6" id="KW-0597">Phosphoprotein</keyword>
<dbReference type="Proteomes" id="UP001652504">
    <property type="component" value="Unassembled WGS sequence"/>
</dbReference>
<evidence type="ECO:0000256" key="6">
    <source>
        <dbReference type="HAMAP-Rule" id="MF_00479"/>
    </source>
</evidence>
<keyword evidence="5 6" id="KW-0249">Electron transport</keyword>
<evidence type="ECO:0000256" key="1">
    <source>
        <dbReference type="ARBA" id="ARBA00022448"/>
    </source>
</evidence>
<dbReference type="EMBL" id="JAOWKX010000006">
    <property type="protein sequence ID" value="MCV2885624.1"/>
    <property type="molecule type" value="Genomic_DNA"/>
</dbReference>
<dbReference type="InterPro" id="IPR007329">
    <property type="entry name" value="FMN-bd"/>
</dbReference>
<comment type="subcellular location">
    <subcellularLocation>
        <location evidence="6">Cell inner membrane</location>
        <topology evidence="6">Single-pass membrane protein</topology>
    </subcellularLocation>
</comment>
<keyword evidence="6" id="KW-0812">Transmembrane</keyword>
<dbReference type="EC" id="7.-.-.-" evidence="6"/>
<evidence type="ECO:0000313" key="8">
    <source>
        <dbReference type="EMBL" id="MCV2885624.1"/>
    </source>
</evidence>
<keyword evidence="1 6" id="KW-0813">Transport</keyword>
<name>A0ABT3AAG9_9ALTE</name>
<keyword evidence="4 6" id="KW-0288">FMN</keyword>
<dbReference type="NCBIfam" id="NF002519">
    <property type="entry name" value="PRK01908.1"/>
    <property type="match status" value="1"/>
</dbReference>
<comment type="similarity">
    <text evidence="6">Belongs to the RnfG family.</text>
</comment>
<keyword evidence="6" id="KW-1003">Cell membrane</keyword>
<organism evidence="8 9">
    <name type="scientific">Fluctibacter corallii</name>
    <dbReference type="NCBI Taxonomy" id="2984329"/>
    <lineage>
        <taxon>Bacteria</taxon>
        <taxon>Pseudomonadati</taxon>
        <taxon>Pseudomonadota</taxon>
        <taxon>Gammaproteobacteria</taxon>
        <taxon>Alteromonadales</taxon>
        <taxon>Alteromonadaceae</taxon>
        <taxon>Fluctibacter</taxon>
    </lineage>
</organism>
<evidence type="ECO:0000313" key="9">
    <source>
        <dbReference type="Proteomes" id="UP001652504"/>
    </source>
</evidence>
<keyword evidence="3 6" id="KW-0285">Flavoprotein</keyword>
<keyword evidence="6" id="KW-0472">Membrane</keyword>
<dbReference type="SMART" id="SM00900">
    <property type="entry name" value="FMN_bind"/>
    <property type="match status" value="1"/>
</dbReference>
<sequence length="223" mass="24331">MAKKFVLNKGLILGAFALVCTGLVTLTFALTKDTIQAQQVAKVTSIINQIVPNTLYDNDMTHNCAIATADPLLGKSANHKVYRGFLDNTPSVLAIESMTSDGYSGNIYFIVGVKFNGTVTGVRVLEHKETPGLGDKIDIRISDWITTFKGTELTDNNQAQWAVRKDGGQFDQFTGATITPRAVVEGVKSTLEYVNKNKDRLFNAEATCQLGNETTEDEETSDE</sequence>
<evidence type="ECO:0000256" key="3">
    <source>
        <dbReference type="ARBA" id="ARBA00022630"/>
    </source>
</evidence>
<evidence type="ECO:0000256" key="4">
    <source>
        <dbReference type="ARBA" id="ARBA00022643"/>
    </source>
</evidence>
<dbReference type="PANTHER" id="PTHR36118">
    <property type="entry name" value="ION-TRANSLOCATING OXIDOREDUCTASE COMPLEX SUBUNIT G"/>
    <property type="match status" value="1"/>
</dbReference>
<keyword evidence="6" id="KW-0997">Cell inner membrane</keyword>
<keyword evidence="9" id="KW-1185">Reference proteome</keyword>
<evidence type="ECO:0000256" key="2">
    <source>
        <dbReference type="ARBA" id="ARBA00022553"/>
    </source>
</evidence>
<dbReference type="HAMAP" id="MF_00479">
    <property type="entry name" value="RsxG_RnfG"/>
    <property type="match status" value="1"/>
</dbReference>
<comment type="caution">
    <text evidence="8">The sequence shown here is derived from an EMBL/GenBank/DDBJ whole genome shotgun (WGS) entry which is preliminary data.</text>
</comment>
<comment type="subunit">
    <text evidence="6">The complex is composed of six subunits: RnfA, RnfB, RnfC, RnfD, RnfE and RnfG.</text>
</comment>
<keyword evidence="6" id="KW-1278">Translocase</keyword>
<dbReference type="NCBIfam" id="TIGR01947">
    <property type="entry name" value="rnfG"/>
    <property type="match status" value="1"/>
</dbReference>
<feature type="domain" description="FMN-binding" evidence="7">
    <location>
        <begin position="102"/>
        <end position="194"/>
    </location>
</feature>
<comment type="cofactor">
    <cofactor evidence="6">
        <name>FMN</name>
        <dbReference type="ChEBI" id="CHEBI:58210"/>
    </cofactor>
</comment>
<feature type="modified residue" description="FMN phosphoryl threonine" evidence="6">
    <location>
        <position position="177"/>
    </location>
</feature>
<keyword evidence="6" id="KW-1133">Transmembrane helix</keyword>
<dbReference type="PIRSF" id="PIRSF006091">
    <property type="entry name" value="E_trnsport_RnfG"/>
    <property type="match status" value="1"/>
</dbReference>
<comment type="function">
    <text evidence="6">Part of a membrane-bound complex that couples electron transfer with translocation of ions across the membrane.</text>
</comment>
<dbReference type="InterPro" id="IPR010209">
    <property type="entry name" value="Ion_transpt_RnfG/RsxG"/>
</dbReference>
<reference evidence="8 9" key="1">
    <citation type="submission" date="2022-10" db="EMBL/GenBank/DDBJ databases">
        <title>Aestuariibacter sp. AA17 isolated from Montipora capitata coral fragment.</title>
        <authorList>
            <person name="Emsley S.A."/>
            <person name="Pfannmuller K.M."/>
            <person name="Loughran R.M."/>
            <person name="Shlafstein M."/>
            <person name="Papke E."/>
            <person name="Saw J.H."/>
            <person name="Ushijima B."/>
            <person name="Videau P."/>
        </authorList>
    </citation>
    <scope>NUCLEOTIDE SEQUENCE [LARGE SCALE GENOMIC DNA]</scope>
    <source>
        <strain evidence="8 9">AA17</strain>
    </source>
</reference>
<evidence type="ECO:0000256" key="5">
    <source>
        <dbReference type="ARBA" id="ARBA00022982"/>
    </source>
</evidence>
<protein>
    <recommendedName>
        <fullName evidence="6">Ion-translocating oxidoreductase complex subunit G</fullName>
        <ecNumber evidence="6">7.-.-.-</ecNumber>
    </recommendedName>
    <alternativeName>
        <fullName evidence="6">Rnf electron transport complex subunit G</fullName>
    </alternativeName>
</protein>
<dbReference type="Pfam" id="PF04205">
    <property type="entry name" value="FMN_bind"/>
    <property type="match status" value="1"/>
</dbReference>